<dbReference type="GO" id="GO:0004553">
    <property type="term" value="F:hydrolase activity, hydrolyzing O-glycosyl compounds"/>
    <property type="evidence" value="ECO:0007669"/>
    <property type="project" value="InterPro"/>
</dbReference>
<dbReference type="AlphaFoldDB" id="A0A4V2KT57"/>
<dbReference type="Pfam" id="PF03562">
    <property type="entry name" value="MltA"/>
    <property type="match status" value="1"/>
</dbReference>
<accession>A0A4V2KT57</accession>
<dbReference type="Pfam" id="PF06725">
    <property type="entry name" value="3D"/>
    <property type="match status" value="1"/>
</dbReference>
<dbReference type="InterPro" id="IPR026044">
    <property type="entry name" value="MltA"/>
</dbReference>
<dbReference type="GO" id="GO:0008933">
    <property type="term" value="F:peptidoglycan lytic transglycosylase activity"/>
    <property type="evidence" value="ECO:0007669"/>
    <property type="project" value="TreeGrafter"/>
</dbReference>
<dbReference type="InterPro" id="IPR010611">
    <property type="entry name" value="3D_dom"/>
</dbReference>
<evidence type="ECO:0000259" key="6">
    <source>
        <dbReference type="SMART" id="SM00925"/>
    </source>
</evidence>
<reference evidence="7 8" key="1">
    <citation type="submission" date="2019-02" db="EMBL/GenBank/DDBJ databases">
        <title>Siculibacillus lacustris gen. nov., sp. nov., a new rosette-forming bacterium isolated from a freshwater crater lake (Lake St. Ana, Romania).</title>
        <authorList>
            <person name="Felfoldi T."/>
            <person name="Marton Z."/>
            <person name="Szabo A."/>
            <person name="Mentes A."/>
            <person name="Boka K."/>
            <person name="Marialigeti K."/>
            <person name="Mathe I."/>
            <person name="Koncz M."/>
            <person name="Schumann P."/>
            <person name="Toth E."/>
        </authorList>
    </citation>
    <scope>NUCLEOTIDE SEQUENCE [LARGE SCALE GENOMIC DNA]</scope>
    <source>
        <strain evidence="7 8">SA-279</strain>
    </source>
</reference>
<dbReference type="GO" id="GO:0071555">
    <property type="term" value="P:cell wall organization"/>
    <property type="evidence" value="ECO:0007669"/>
    <property type="project" value="UniProtKB-KW"/>
</dbReference>
<evidence type="ECO:0000256" key="4">
    <source>
        <dbReference type="ARBA" id="ARBA00023316"/>
    </source>
</evidence>
<dbReference type="EC" id="4.2.2.n1" evidence="2"/>
<dbReference type="CDD" id="cd14668">
    <property type="entry name" value="mlta_B"/>
    <property type="match status" value="1"/>
</dbReference>
<evidence type="ECO:0000256" key="2">
    <source>
        <dbReference type="ARBA" id="ARBA00012587"/>
    </source>
</evidence>
<keyword evidence="3" id="KW-0456">Lyase</keyword>
<organism evidence="7 8">
    <name type="scientific">Siculibacillus lacustris</name>
    <dbReference type="NCBI Taxonomy" id="1549641"/>
    <lineage>
        <taxon>Bacteria</taxon>
        <taxon>Pseudomonadati</taxon>
        <taxon>Pseudomonadota</taxon>
        <taxon>Alphaproteobacteria</taxon>
        <taxon>Hyphomicrobiales</taxon>
        <taxon>Ancalomicrobiaceae</taxon>
        <taxon>Siculibacillus</taxon>
    </lineage>
</organism>
<evidence type="ECO:0000256" key="5">
    <source>
        <dbReference type="ARBA" id="ARBA00030918"/>
    </source>
</evidence>
<dbReference type="EMBL" id="SJFN01000024">
    <property type="protein sequence ID" value="TBW35792.1"/>
    <property type="molecule type" value="Genomic_DNA"/>
</dbReference>
<dbReference type="GO" id="GO:0009254">
    <property type="term" value="P:peptidoglycan turnover"/>
    <property type="evidence" value="ECO:0007669"/>
    <property type="project" value="InterPro"/>
</dbReference>
<dbReference type="SMART" id="SM00925">
    <property type="entry name" value="MltA"/>
    <property type="match status" value="1"/>
</dbReference>
<dbReference type="Proteomes" id="UP000292781">
    <property type="component" value="Unassembled WGS sequence"/>
</dbReference>
<dbReference type="OrthoDB" id="9783686at2"/>
<keyword evidence="8" id="KW-1185">Reference proteome</keyword>
<feature type="domain" description="Lytic transglycosylase MltA" evidence="6">
    <location>
        <begin position="103"/>
        <end position="260"/>
    </location>
</feature>
<evidence type="ECO:0000256" key="1">
    <source>
        <dbReference type="ARBA" id="ARBA00001420"/>
    </source>
</evidence>
<dbReference type="GO" id="GO:0009253">
    <property type="term" value="P:peptidoglycan catabolic process"/>
    <property type="evidence" value="ECO:0007669"/>
    <property type="project" value="TreeGrafter"/>
</dbReference>
<protein>
    <recommendedName>
        <fullName evidence="2">peptidoglycan lytic exotransglycosylase</fullName>
        <ecNumber evidence="2">4.2.2.n1</ecNumber>
    </recommendedName>
    <alternativeName>
        <fullName evidence="5">Murein hydrolase A</fullName>
    </alternativeName>
</protein>
<dbReference type="PANTHER" id="PTHR30124:SF0">
    <property type="entry name" value="MEMBRANE-BOUND LYTIC MUREIN TRANSGLYCOSYLASE A"/>
    <property type="match status" value="1"/>
</dbReference>
<dbReference type="PANTHER" id="PTHR30124">
    <property type="entry name" value="MEMBRANE-BOUND LYTIC MUREIN TRANSGLYCOSYLASE A"/>
    <property type="match status" value="1"/>
</dbReference>
<name>A0A4V2KT57_9HYPH</name>
<evidence type="ECO:0000313" key="7">
    <source>
        <dbReference type="EMBL" id="TBW35792.1"/>
    </source>
</evidence>
<dbReference type="SUPFAM" id="SSF50685">
    <property type="entry name" value="Barwin-like endoglucanases"/>
    <property type="match status" value="1"/>
</dbReference>
<dbReference type="InterPro" id="IPR005300">
    <property type="entry name" value="MltA_B"/>
</dbReference>
<evidence type="ECO:0000256" key="3">
    <source>
        <dbReference type="ARBA" id="ARBA00023239"/>
    </source>
</evidence>
<evidence type="ECO:0000313" key="8">
    <source>
        <dbReference type="Proteomes" id="UP000292781"/>
    </source>
</evidence>
<dbReference type="GO" id="GO:0019867">
    <property type="term" value="C:outer membrane"/>
    <property type="evidence" value="ECO:0007669"/>
    <property type="project" value="InterPro"/>
</dbReference>
<keyword evidence="4" id="KW-0961">Cell wall biogenesis/degradation</keyword>
<proteinExistence type="predicted"/>
<dbReference type="InterPro" id="IPR036908">
    <property type="entry name" value="RlpA-like_sf"/>
</dbReference>
<dbReference type="Gene3D" id="2.40.40.10">
    <property type="entry name" value="RlpA-like domain"/>
    <property type="match status" value="1"/>
</dbReference>
<dbReference type="PIRSF" id="PIRSF019422">
    <property type="entry name" value="MltA"/>
    <property type="match status" value="1"/>
</dbReference>
<dbReference type="RefSeq" id="WP_131310493.1">
    <property type="nucleotide sequence ID" value="NZ_SJFN01000024.1"/>
</dbReference>
<dbReference type="Gene3D" id="2.40.240.50">
    <property type="entry name" value="Barwin-like endoglucanases"/>
    <property type="match status" value="1"/>
</dbReference>
<sequence length="372" mass="38818">MSEPSADLRRLSFADLPGWGEAALEASLVALRRHARAADAPPPATGALGVDGVALAAVARAAADLPAGYDRAAARAFFEARFVPFAVEPRDPPAFLTGYFEPDLPGSRQPSARFRVPLLAPPDDLVAIDPAAPPPGLAPGFAFARSTRHGLEPCPDRPAIADGALAARGLELVWLEDPVDAYFVHVQGSARIRLAEGGELRLAYAAKSGHPYTSIGRLAVARGLIAAEAMTAETLRAWLKAHPDAAEALMRENRSFVFFRQQSGLDPSLGALGAAGVPLTPGFSLAVDHRLHTWGTPIFVAADLPLDADGPEQPFARLMIADDTGSAIVGAARGDVFVGLGADAGVIAGRLRHAPRCFVVLAPRDPATGGAR</sequence>
<gene>
    <name evidence="7" type="ORF">EYW49_15465</name>
</gene>
<comment type="catalytic activity">
    <reaction evidence="1">
        <text>Exolytic cleavage of the (1-&gt;4)-beta-glycosidic linkage between N-acetylmuramic acid (MurNAc) and N-acetylglucosamine (GlcNAc) residues in peptidoglycan, from either the reducing or the non-reducing ends of the peptidoglycan chains, with concomitant formation of a 1,6-anhydrobond in the MurNAc residue.</text>
        <dbReference type="EC" id="4.2.2.n1"/>
    </reaction>
</comment>
<dbReference type="CDD" id="cd14485">
    <property type="entry name" value="mltA_like_LT_A"/>
    <property type="match status" value="1"/>
</dbReference>
<comment type="caution">
    <text evidence="7">The sequence shown here is derived from an EMBL/GenBank/DDBJ whole genome shotgun (WGS) entry which is preliminary data.</text>
</comment>